<evidence type="ECO:0008006" key="5">
    <source>
        <dbReference type="Google" id="ProtNLM"/>
    </source>
</evidence>
<feature type="coiled-coil region" evidence="1">
    <location>
        <begin position="426"/>
        <end position="534"/>
    </location>
</feature>
<keyword evidence="4" id="KW-1185">Reference proteome</keyword>
<dbReference type="InterPro" id="IPR038826">
    <property type="entry name" value="CCDC178"/>
</dbReference>
<dbReference type="Proteomes" id="UP001283361">
    <property type="component" value="Unassembled WGS sequence"/>
</dbReference>
<feature type="coiled-coil region" evidence="1">
    <location>
        <begin position="803"/>
        <end position="837"/>
    </location>
</feature>
<reference evidence="3" key="1">
    <citation type="journal article" date="2023" name="G3 (Bethesda)">
        <title>A reference genome for the long-term kleptoplast-retaining sea slug Elysia crispata morphotype clarki.</title>
        <authorList>
            <person name="Eastman K.E."/>
            <person name="Pendleton A.L."/>
            <person name="Shaikh M.A."/>
            <person name="Suttiyut T."/>
            <person name="Ogas R."/>
            <person name="Tomko P."/>
            <person name="Gavelis G."/>
            <person name="Widhalm J.R."/>
            <person name="Wisecaver J.H."/>
        </authorList>
    </citation>
    <scope>NUCLEOTIDE SEQUENCE</scope>
    <source>
        <strain evidence="3">ECLA1</strain>
    </source>
</reference>
<feature type="coiled-coil region" evidence="1">
    <location>
        <begin position="655"/>
        <end position="689"/>
    </location>
</feature>
<gene>
    <name evidence="3" type="ORF">RRG08_024986</name>
</gene>
<dbReference type="AlphaFoldDB" id="A0AAE1E4F6"/>
<feature type="compositionally biased region" description="Polar residues" evidence="2">
    <location>
        <begin position="965"/>
        <end position="982"/>
    </location>
</feature>
<accession>A0AAE1E4F6</accession>
<evidence type="ECO:0000256" key="2">
    <source>
        <dbReference type="SAM" id="MobiDB-lite"/>
    </source>
</evidence>
<organism evidence="3 4">
    <name type="scientific">Elysia crispata</name>
    <name type="common">lettuce slug</name>
    <dbReference type="NCBI Taxonomy" id="231223"/>
    <lineage>
        <taxon>Eukaryota</taxon>
        <taxon>Metazoa</taxon>
        <taxon>Spiralia</taxon>
        <taxon>Lophotrochozoa</taxon>
        <taxon>Mollusca</taxon>
        <taxon>Gastropoda</taxon>
        <taxon>Heterobranchia</taxon>
        <taxon>Euthyneura</taxon>
        <taxon>Panpulmonata</taxon>
        <taxon>Sacoglossa</taxon>
        <taxon>Placobranchoidea</taxon>
        <taxon>Plakobranchidae</taxon>
        <taxon>Elysia</taxon>
    </lineage>
</organism>
<comment type="caution">
    <text evidence="3">The sequence shown here is derived from an EMBL/GenBank/DDBJ whole genome shotgun (WGS) entry which is preliminary data.</text>
</comment>
<protein>
    <recommendedName>
        <fullName evidence="5">Coiled-coil domain-containing protein 178</fullName>
    </recommendedName>
</protein>
<feature type="coiled-coil region" evidence="1">
    <location>
        <begin position="743"/>
        <end position="777"/>
    </location>
</feature>
<dbReference type="PANTHER" id="PTHR35088:SF1">
    <property type="entry name" value="COILED-COIL DOMAIN-CONTAINING PROTEIN 178"/>
    <property type="match status" value="1"/>
</dbReference>
<sequence length="982" mass="112790">MASQKVVKLEEVEENRSDNISLPNETQKLLGTTKSLTLIKEERIKTNASHGSAGCQKVESTLEESQTILSEEAELAEGEEEAMDKIYPLPQNWPKIPQIHRPRSCELSHCRTPCVKKAISHIELIQNIIDEWFKRATQDLKSRTSSCQSSPKVLKKQLRFQENLHEPETSARLSPHSYKASTASRISSSRITSATTTLSVTGHGAQADEEEEEIHTDELPYLGAQDVIDEVITLLARLENDRQVTYNSYLEEIARANKLIEKIDELQLRKMREMPALVQREHEACIVDLNELHWHVSYTKRLEAKAETRFTIAERLNLQLKEDIAFVKQHVPLVQEKLILEVEAMDKIRKAQGDTDQELVMTKQRQAKTEMKSTEALTKAETERGHIKKELDSVRDDLTTISDELTEAKMTFNAFVHQVNDIYHQLTDNEQELKVLRVKNENARAAEEMQAVKVRDLQAKITDAEFEYRRLENENEQLEQELNKNKKQHSQRLRELESQMKTLEAKYRTVSRKNQELEMEIEDCMEKIKKCDKQHIADEKNIARINREIERTSTMLHQTMDEHHRISTINHHTRDQLQSMQDKAYRTEETLKTTAETLRRQVKDEIHSRAVLQARIGSDATEIEKTKSESAKKKSKAKSVADEVEQAVNGVLDKVEKLRTVKEERRKKKDELKTKLEETSKQMAESTEIFNTTLTNIEPHHGSLKDSLSALLDKLKDMEWKSNMMNNKIEEMDAAQGMMERSVNNSEKAIAALTAELEELNIQIEAGKKIEEDLRKQFNATLERLRGNDNKHTSLLKERQDVLKKHEVDKERFKDKNKELASKYRQLQNDYVVCKEQMLRSYDERVKIEAAITDVKQLKSLQTKLHGALAEYFKLSGLYNEAELSKLEQESSVNGVRVSELQVGMETALDDISSFLSSQMDGTEARKMAWDAVKRQSIVETTGPDLTLPAFITGAIPPISHSKHGTSTSQSRLGSRQRTTVS</sequence>
<proteinExistence type="predicted"/>
<dbReference type="Gene3D" id="1.20.5.170">
    <property type="match status" value="1"/>
</dbReference>
<name>A0AAE1E4F6_9GAST</name>
<evidence type="ECO:0000256" key="1">
    <source>
        <dbReference type="SAM" id="Coils"/>
    </source>
</evidence>
<evidence type="ECO:0000313" key="3">
    <source>
        <dbReference type="EMBL" id="KAK3793155.1"/>
    </source>
</evidence>
<evidence type="ECO:0000313" key="4">
    <source>
        <dbReference type="Proteomes" id="UP001283361"/>
    </source>
</evidence>
<dbReference type="EMBL" id="JAWDGP010001278">
    <property type="protein sequence ID" value="KAK3793155.1"/>
    <property type="molecule type" value="Genomic_DNA"/>
</dbReference>
<keyword evidence="1" id="KW-0175">Coiled coil</keyword>
<dbReference type="PANTHER" id="PTHR35088">
    <property type="entry name" value="COILED-COIL DOMAIN-CONTAINING PROTEIN 178"/>
    <property type="match status" value="1"/>
</dbReference>
<feature type="region of interest" description="Disordered" evidence="2">
    <location>
        <begin position="958"/>
        <end position="982"/>
    </location>
</feature>